<feature type="active site" description="Proton acceptor" evidence="3">
    <location>
        <position position="192"/>
    </location>
</feature>
<keyword evidence="6" id="KW-1185">Reference proteome</keyword>
<dbReference type="RefSeq" id="WP_084081289.1">
    <property type="nucleotide sequence ID" value="NZ_FRAM01000002.1"/>
</dbReference>
<dbReference type="Pfam" id="PF01734">
    <property type="entry name" value="Patatin"/>
    <property type="match status" value="1"/>
</dbReference>
<evidence type="ECO:0000256" key="3">
    <source>
        <dbReference type="PROSITE-ProRule" id="PRU01161"/>
    </source>
</evidence>
<dbReference type="AlphaFoldDB" id="A0A1M6R752"/>
<dbReference type="GO" id="GO:0047372">
    <property type="term" value="F:monoacylglycerol lipase activity"/>
    <property type="evidence" value="ECO:0007669"/>
    <property type="project" value="TreeGrafter"/>
</dbReference>
<comment type="caution">
    <text evidence="3">Lacks conserved residue(s) required for the propagation of feature annotation.</text>
</comment>
<accession>A0A1M6R752</accession>
<dbReference type="OrthoDB" id="9807112at2"/>
<evidence type="ECO:0000259" key="4">
    <source>
        <dbReference type="PROSITE" id="PS51635"/>
    </source>
</evidence>
<comment type="similarity">
    <text evidence="1">Belongs to the patatin family.</text>
</comment>
<dbReference type="Proteomes" id="UP000184498">
    <property type="component" value="Unassembled WGS sequence"/>
</dbReference>
<keyword evidence="3" id="KW-0442">Lipid degradation</keyword>
<dbReference type="SUPFAM" id="SSF52151">
    <property type="entry name" value="FabD/lysophospholipase-like"/>
    <property type="match status" value="1"/>
</dbReference>
<feature type="short sequence motif" description="GXSXG" evidence="3">
    <location>
        <begin position="49"/>
        <end position="53"/>
    </location>
</feature>
<dbReference type="PROSITE" id="PS51635">
    <property type="entry name" value="PNPLA"/>
    <property type="match status" value="1"/>
</dbReference>
<dbReference type="PANTHER" id="PTHR32176:SF92">
    <property type="entry name" value="XYLOSE ISOMERASE"/>
    <property type="match status" value="1"/>
</dbReference>
<protein>
    <submittedName>
        <fullName evidence="5">Patatin-like phospholipase/acyl hydrolase</fullName>
    </submittedName>
</protein>
<keyword evidence="3 5" id="KW-0378">Hydrolase</keyword>
<feature type="domain" description="PNPLA" evidence="4">
    <location>
        <begin position="7"/>
        <end position="205"/>
    </location>
</feature>
<proteinExistence type="inferred from homology"/>
<dbReference type="InterPro" id="IPR002641">
    <property type="entry name" value="PNPLA_dom"/>
</dbReference>
<dbReference type="Gene3D" id="3.40.1090.10">
    <property type="entry name" value="Cytosolic phospholipase A2 catalytic domain"/>
    <property type="match status" value="1"/>
</dbReference>
<dbReference type="GO" id="GO:0016042">
    <property type="term" value="P:lipid catabolic process"/>
    <property type="evidence" value="ECO:0007669"/>
    <property type="project" value="UniProtKB-UniRule"/>
</dbReference>
<dbReference type="EMBL" id="FRAM01000002">
    <property type="protein sequence ID" value="SHK28147.1"/>
    <property type="molecule type" value="Genomic_DNA"/>
</dbReference>
<name>A0A1M6R752_9FLAO</name>
<dbReference type="InterPro" id="IPR016035">
    <property type="entry name" value="Acyl_Trfase/lysoPLipase"/>
</dbReference>
<evidence type="ECO:0000256" key="2">
    <source>
        <dbReference type="ARBA" id="ARBA00023098"/>
    </source>
</evidence>
<organism evidence="5 6">
    <name type="scientific">Epilithonimonas mollis</name>
    <dbReference type="NCBI Taxonomy" id="216903"/>
    <lineage>
        <taxon>Bacteria</taxon>
        <taxon>Pseudomonadati</taxon>
        <taxon>Bacteroidota</taxon>
        <taxon>Flavobacteriia</taxon>
        <taxon>Flavobacteriales</taxon>
        <taxon>Weeksellaceae</taxon>
        <taxon>Chryseobacterium group</taxon>
        <taxon>Epilithonimonas</taxon>
    </lineage>
</organism>
<feature type="active site" description="Nucleophile" evidence="3">
    <location>
        <position position="51"/>
    </location>
</feature>
<evidence type="ECO:0000313" key="5">
    <source>
        <dbReference type="EMBL" id="SHK28147.1"/>
    </source>
</evidence>
<gene>
    <name evidence="5" type="ORF">SAMN05444371_1714</name>
</gene>
<evidence type="ECO:0000313" key="6">
    <source>
        <dbReference type="Proteomes" id="UP000184498"/>
    </source>
</evidence>
<keyword evidence="2 3" id="KW-0443">Lipid metabolism</keyword>
<reference evidence="6" key="1">
    <citation type="submission" date="2016-11" db="EMBL/GenBank/DDBJ databases">
        <authorList>
            <person name="Varghese N."/>
            <person name="Submissions S."/>
        </authorList>
    </citation>
    <scope>NUCLEOTIDE SEQUENCE [LARGE SCALE GENOMIC DNA]</scope>
    <source>
        <strain evidence="6">DSM 18016</strain>
    </source>
</reference>
<sequence length="439" mass="49012">MKKITILSLDGGGIRGIISCIILRYLEELLRQKDHPGAKLGDYFDMIAGSSTGGILASVLLCPDENGKAKYSIKKAFELYTEKGEDIFNISLWERLINPFGLFSEKISQDNLETQLRDFFGDLELKNFIKPSLITSYDIENRRAKLFTTTNAQQSQQNFFVRDICRATSAAPTYFSPVQIRSSYGQIFSLIDVGVFANNPSLCAYAEARKIPFAEVFQNPEKPDYPSVNDMMIVSLGTGTEMKSYPFSRYKNVGKLAWVNPIIDILLSRNYLKEKFETNDTPREEDFSDWMDSYWHKDDKIPMENLTVDVSSKADRTAENLSAENITSWKAKLNEPSQITIDTTAAMDTNMSVNGMRMHGKNVVIKNGSANITFQCLSSSEPDFMCTVTKAGTGNITFAGGSGVSIVQTDYTAVLNGAIGSTAKLQRIGNVYYLRIFNA</sequence>
<dbReference type="PANTHER" id="PTHR32176">
    <property type="entry name" value="XYLOSE ISOMERASE"/>
    <property type="match status" value="1"/>
</dbReference>
<dbReference type="STRING" id="216903.SAMN05444371_1714"/>
<dbReference type="GO" id="GO:0004620">
    <property type="term" value="F:phospholipase activity"/>
    <property type="evidence" value="ECO:0007669"/>
    <property type="project" value="TreeGrafter"/>
</dbReference>
<evidence type="ECO:0000256" key="1">
    <source>
        <dbReference type="ARBA" id="ARBA00010240"/>
    </source>
</evidence>
<feature type="short sequence motif" description="GXGXXG" evidence="3">
    <location>
        <begin position="11"/>
        <end position="16"/>
    </location>
</feature>